<name>A0ABR2IC72_9EUKA</name>
<evidence type="ECO:0000313" key="2">
    <source>
        <dbReference type="Proteomes" id="UP001470230"/>
    </source>
</evidence>
<reference evidence="1 2" key="1">
    <citation type="submission" date="2024-04" db="EMBL/GenBank/DDBJ databases">
        <title>Tritrichomonas musculus Genome.</title>
        <authorList>
            <person name="Alves-Ferreira E."/>
            <person name="Grigg M."/>
            <person name="Lorenzi H."/>
            <person name="Galac M."/>
        </authorList>
    </citation>
    <scope>NUCLEOTIDE SEQUENCE [LARGE SCALE GENOMIC DNA]</scope>
    <source>
        <strain evidence="1 2">EAF2021</strain>
    </source>
</reference>
<protein>
    <submittedName>
        <fullName evidence="1">Uncharacterized protein</fullName>
    </submittedName>
</protein>
<evidence type="ECO:0000313" key="1">
    <source>
        <dbReference type="EMBL" id="KAK8860426.1"/>
    </source>
</evidence>
<gene>
    <name evidence="1" type="ORF">M9Y10_012091</name>
</gene>
<dbReference type="Proteomes" id="UP001470230">
    <property type="component" value="Unassembled WGS sequence"/>
</dbReference>
<comment type="caution">
    <text evidence="1">The sequence shown here is derived from an EMBL/GenBank/DDBJ whole genome shotgun (WGS) entry which is preliminary data.</text>
</comment>
<sequence>MISFEAFNVHRNFISRFHRRRSMILLLCRTVQFHDASDVTSRPVFRNFFNDLDHSFWLFLAFRVLSQKFALLPISSSSSRNVSSLSCDFIFAFSAAFSSSKIFTRLSLFHFFKLK</sequence>
<accession>A0ABR2IC72</accession>
<proteinExistence type="predicted"/>
<dbReference type="EMBL" id="JAPFFF010000018">
    <property type="protein sequence ID" value="KAK8860426.1"/>
    <property type="molecule type" value="Genomic_DNA"/>
</dbReference>
<keyword evidence="2" id="KW-1185">Reference proteome</keyword>
<organism evidence="1 2">
    <name type="scientific">Tritrichomonas musculus</name>
    <dbReference type="NCBI Taxonomy" id="1915356"/>
    <lineage>
        <taxon>Eukaryota</taxon>
        <taxon>Metamonada</taxon>
        <taxon>Parabasalia</taxon>
        <taxon>Tritrichomonadida</taxon>
        <taxon>Tritrichomonadidae</taxon>
        <taxon>Tritrichomonas</taxon>
    </lineage>
</organism>